<accession>A0A397TSX5</accession>
<name>A0A397TSX5_9GLOM</name>
<dbReference type="AlphaFoldDB" id="A0A397TSX5"/>
<comment type="caution">
    <text evidence="1">The sequence shown here is derived from an EMBL/GenBank/DDBJ whole genome shotgun (WGS) entry which is preliminary data.</text>
</comment>
<sequence length="105" mass="12473">MKVKDTDEILGGYSPIGWVRPSNNEDYKYKYCKDNFFFHLKIGLFKILFFAVTDPEHVILLLHTCGLHFNEGYDLAMLHNFHVKTDEYEIIQINKKAFNIPYSYF</sequence>
<dbReference type="Proteomes" id="UP000266673">
    <property type="component" value="Unassembled WGS sequence"/>
</dbReference>
<keyword evidence="2" id="KW-1185">Reference proteome</keyword>
<gene>
    <name evidence="1" type="ORF">C2G38_2237868</name>
</gene>
<evidence type="ECO:0000313" key="2">
    <source>
        <dbReference type="Proteomes" id="UP000266673"/>
    </source>
</evidence>
<organism evidence="1 2">
    <name type="scientific">Gigaspora rosea</name>
    <dbReference type="NCBI Taxonomy" id="44941"/>
    <lineage>
        <taxon>Eukaryota</taxon>
        <taxon>Fungi</taxon>
        <taxon>Fungi incertae sedis</taxon>
        <taxon>Mucoromycota</taxon>
        <taxon>Glomeromycotina</taxon>
        <taxon>Glomeromycetes</taxon>
        <taxon>Diversisporales</taxon>
        <taxon>Gigasporaceae</taxon>
        <taxon>Gigaspora</taxon>
    </lineage>
</organism>
<dbReference type="EMBL" id="QKWP01007468">
    <property type="protein sequence ID" value="RIA99785.1"/>
    <property type="molecule type" value="Genomic_DNA"/>
</dbReference>
<reference evidence="1 2" key="1">
    <citation type="submission" date="2018-06" db="EMBL/GenBank/DDBJ databases">
        <title>Comparative genomics reveals the genomic features of Rhizophagus irregularis, R. cerebriforme, R. diaphanum and Gigaspora rosea, and their symbiotic lifestyle signature.</title>
        <authorList>
            <person name="Morin E."/>
            <person name="San Clemente H."/>
            <person name="Chen E.C.H."/>
            <person name="De La Providencia I."/>
            <person name="Hainaut M."/>
            <person name="Kuo A."/>
            <person name="Kohler A."/>
            <person name="Murat C."/>
            <person name="Tang N."/>
            <person name="Roy S."/>
            <person name="Loubradou J."/>
            <person name="Henrissat B."/>
            <person name="Grigoriev I.V."/>
            <person name="Corradi N."/>
            <person name="Roux C."/>
            <person name="Martin F.M."/>
        </authorList>
    </citation>
    <scope>NUCLEOTIDE SEQUENCE [LARGE SCALE GENOMIC DNA]</scope>
    <source>
        <strain evidence="1 2">DAOM 194757</strain>
    </source>
</reference>
<protein>
    <recommendedName>
        <fullName evidence="3">TLDc domain-containing protein</fullName>
    </recommendedName>
</protein>
<evidence type="ECO:0000313" key="1">
    <source>
        <dbReference type="EMBL" id="RIA99785.1"/>
    </source>
</evidence>
<evidence type="ECO:0008006" key="3">
    <source>
        <dbReference type="Google" id="ProtNLM"/>
    </source>
</evidence>
<proteinExistence type="predicted"/>